<reference evidence="3 4" key="1">
    <citation type="submission" date="2020-08" db="EMBL/GenBank/DDBJ databases">
        <title>Genomic Encyclopedia of Type Strains, Phase IV (KMG-IV): sequencing the most valuable type-strain genomes for metagenomic binning, comparative biology and taxonomic classification.</title>
        <authorList>
            <person name="Goeker M."/>
        </authorList>
    </citation>
    <scope>NUCLEOTIDE SEQUENCE [LARGE SCALE GENOMIC DNA]</scope>
    <source>
        <strain evidence="3 4">DSM 27244</strain>
    </source>
</reference>
<dbReference type="PANTHER" id="PTHR36919">
    <property type="entry name" value="BLR1215 PROTEIN"/>
    <property type="match status" value="1"/>
</dbReference>
<evidence type="ECO:0000256" key="1">
    <source>
        <dbReference type="SAM" id="SignalP"/>
    </source>
</evidence>
<dbReference type="Pfam" id="PF09917">
    <property type="entry name" value="DUF2147"/>
    <property type="match status" value="1"/>
</dbReference>
<dbReference type="EMBL" id="JACIJJ010000002">
    <property type="protein sequence ID" value="MBB5698188.1"/>
    <property type="molecule type" value="Genomic_DNA"/>
</dbReference>
<accession>A0A7W9EHI6</accession>
<dbReference type="InterPro" id="IPR019223">
    <property type="entry name" value="DUF2147"/>
</dbReference>
<sequence>MLMSLIASTMLAAAPAPAQNAPDWTGVWRNGSNSVHIRASRCGPAMCGTVIWASEQAKADAAAGGTDRLVGTRIFDGFTPEDGEWVGEVYVPDLAKSFSGSIWMEGRNTLVGRGCLFGNFGCREQRWTRVADTARPVPKRRR</sequence>
<protein>
    <submittedName>
        <fullName evidence="3">Uncharacterized protein (DUF2147 family)</fullName>
    </submittedName>
</protein>
<feature type="domain" description="DUF2147" evidence="2">
    <location>
        <begin position="26"/>
        <end position="129"/>
    </location>
</feature>
<gene>
    <name evidence="3" type="ORF">FHR19_001533</name>
</gene>
<dbReference type="Proteomes" id="UP000557739">
    <property type="component" value="Unassembled WGS sequence"/>
</dbReference>
<evidence type="ECO:0000313" key="4">
    <source>
        <dbReference type="Proteomes" id="UP000557739"/>
    </source>
</evidence>
<keyword evidence="4" id="KW-1185">Reference proteome</keyword>
<name>A0A7W9EHI6_9SPHN</name>
<dbReference type="Gene3D" id="2.40.128.520">
    <property type="match status" value="1"/>
</dbReference>
<evidence type="ECO:0000313" key="3">
    <source>
        <dbReference type="EMBL" id="MBB5698188.1"/>
    </source>
</evidence>
<feature type="signal peptide" evidence="1">
    <location>
        <begin position="1"/>
        <end position="20"/>
    </location>
</feature>
<comment type="caution">
    <text evidence="3">The sequence shown here is derived from an EMBL/GenBank/DDBJ whole genome shotgun (WGS) entry which is preliminary data.</text>
</comment>
<dbReference type="PANTHER" id="PTHR36919:SF2">
    <property type="entry name" value="BLL6627 PROTEIN"/>
    <property type="match status" value="1"/>
</dbReference>
<proteinExistence type="predicted"/>
<dbReference type="AlphaFoldDB" id="A0A7W9EHI6"/>
<dbReference type="RefSeq" id="WP_246359393.1">
    <property type="nucleotide sequence ID" value="NZ_JACIJJ010000002.1"/>
</dbReference>
<organism evidence="3 4">
    <name type="scientific">Sphingomonas yantingensis</name>
    <dbReference type="NCBI Taxonomy" id="1241761"/>
    <lineage>
        <taxon>Bacteria</taxon>
        <taxon>Pseudomonadati</taxon>
        <taxon>Pseudomonadota</taxon>
        <taxon>Alphaproteobacteria</taxon>
        <taxon>Sphingomonadales</taxon>
        <taxon>Sphingomonadaceae</taxon>
        <taxon>Sphingomonas</taxon>
    </lineage>
</organism>
<keyword evidence="1" id="KW-0732">Signal</keyword>
<feature type="chain" id="PRO_5031239503" evidence="1">
    <location>
        <begin position="21"/>
        <end position="142"/>
    </location>
</feature>
<evidence type="ECO:0000259" key="2">
    <source>
        <dbReference type="Pfam" id="PF09917"/>
    </source>
</evidence>